<dbReference type="Proteomes" id="UP000001020">
    <property type="component" value="Chromosome"/>
</dbReference>
<name>Q8VJR7_MYCTO</name>
<reference evidence="2 3" key="1">
    <citation type="journal article" date="2002" name="J. Bacteriol.">
        <title>Whole-genome comparison of Mycobacterium tuberculosis clinical and laboratory strains.</title>
        <authorList>
            <person name="Fleischmann R.D."/>
            <person name="Alland D."/>
            <person name="Eisen J.A."/>
            <person name="Carpenter L."/>
            <person name="White O."/>
            <person name="Peterson J."/>
            <person name="DeBoy R."/>
            <person name="Dodson R."/>
            <person name="Gwinn M."/>
            <person name="Haft D."/>
            <person name="Hickey E."/>
            <person name="Kolonay J.F."/>
            <person name="Nelson W.C."/>
            <person name="Umayam L.A."/>
            <person name="Ermolaeva M."/>
            <person name="Salzberg S.L."/>
            <person name="Delcher A."/>
            <person name="Utterback T."/>
            <person name="Weidman J."/>
            <person name="Khouri H."/>
            <person name="Gill J."/>
            <person name="Mikula A."/>
            <person name="Bishai W."/>
            <person name="Jacobs Jr W.R.Jr."/>
            <person name="Venter J.C."/>
            <person name="Fraser C.M."/>
        </authorList>
    </citation>
    <scope>NUCLEOTIDE SEQUENCE [LARGE SCALE GENOMIC DNA]</scope>
    <source>
        <strain evidence="3">CDC 1551 / Oshkosh</strain>
    </source>
</reference>
<protein>
    <submittedName>
        <fullName evidence="2">Uncharacterized protein</fullName>
    </submittedName>
</protein>
<evidence type="ECO:0000313" key="2">
    <source>
        <dbReference type="EMBL" id="AAK46362.1"/>
    </source>
</evidence>
<dbReference type="HOGENOM" id="CLU_3330371_0_0_11"/>
<sequence length="38" mass="4003">MLGDELAAQRGVLPSKEGAHETREASLCEGHLNLELAG</sequence>
<proteinExistence type="predicted"/>
<dbReference type="KEGG" id="mtc:MT2083"/>
<keyword evidence="3" id="KW-1185">Reference proteome</keyword>
<feature type="region of interest" description="Disordered" evidence="1">
    <location>
        <begin position="1"/>
        <end position="24"/>
    </location>
</feature>
<dbReference type="EMBL" id="AE000516">
    <property type="protein sequence ID" value="AAK46362.1"/>
    <property type="molecule type" value="Genomic_DNA"/>
</dbReference>
<organism evidence="2 3">
    <name type="scientific">Mycobacterium tuberculosis (strain CDC 1551 / Oshkosh)</name>
    <dbReference type="NCBI Taxonomy" id="83331"/>
    <lineage>
        <taxon>Bacteria</taxon>
        <taxon>Bacillati</taxon>
        <taxon>Actinomycetota</taxon>
        <taxon>Actinomycetes</taxon>
        <taxon>Mycobacteriales</taxon>
        <taxon>Mycobacteriaceae</taxon>
        <taxon>Mycobacterium</taxon>
        <taxon>Mycobacterium tuberculosis complex</taxon>
    </lineage>
</organism>
<evidence type="ECO:0000313" key="3">
    <source>
        <dbReference type="Proteomes" id="UP000001020"/>
    </source>
</evidence>
<dbReference type="AlphaFoldDB" id="Q8VJR7"/>
<gene>
    <name evidence="2" type="ordered locus">MT2083</name>
</gene>
<accession>Q8VJR7</accession>
<evidence type="ECO:0000256" key="1">
    <source>
        <dbReference type="SAM" id="MobiDB-lite"/>
    </source>
</evidence>